<reference evidence="1" key="1">
    <citation type="submission" date="2020-05" db="EMBL/GenBank/DDBJ databases">
        <authorList>
            <person name="Chiriac C."/>
            <person name="Salcher M."/>
            <person name="Ghai R."/>
            <person name="Kavagutti S V."/>
        </authorList>
    </citation>
    <scope>NUCLEOTIDE SEQUENCE</scope>
</reference>
<accession>A0A6J7RBX2</accession>
<dbReference type="NCBIfam" id="NF047399">
    <property type="entry name" value="BrnA_antitoxin_add"/>
    <property type="match status" value="1"/>
</dbReference>
<evidence type="ECO:0000313" key="1">
    <source>
        <dbReference type="EMBL" id="CAB5026313.1"/>
    </source>
</evidence>
<organism evidence="1">
    <name type="scientific">freshwater metagenome</name>
    <dbReference type="NCBI Taxonomy" id="449393"/>
    <lineage>
        <taxon>unclassified sequences</taxon>
        <taxon>metagenomes</taxon>
        <taxon>ecological metagenomes</taxon>
    </lineage>
</organism>
<dbReference type="AlphaFoldDB" id="A0A6J7RBX2"/>
<gene>
    <name evidence="1" type="ORF">UFOPK3992_02015</name>
</gene>
<sequence>MKASEFDRVFDEGKEDISEHLDLDSAVRPARAVHRVNVDFPPWMVAALDSEAARLGITRQSVIKTWIAERLDRAAG</sequence>
<protein>
    <submittedName>
        <fullName evidence="1">Unannotated protein</fullName>
    </submittedName>
</protein>
<name>A0A6J7RBX2_9ZZZZ</name>
<dbReference type="EMBL" id="CAFBOZ010000373">
    <property type="protein sequence ID" value="CAB5026313.1"/>
    <property type="molecule type" value="Genomic_DNA"/>
</dbReference>
<proteinExistence type="predicted"/>